<comment type="caution">
    <text evidence="1">The sequence shown here is derived from an EMBL/GenBank/DDBJ whole genome shotgun (WGS) entry which is preliminary data.</text>
</comment>
<dbReference type="EMBL" id="CM046121">
    <property type="protein sequence ID" value="KAI8434300.1"/>
    <property type="molecule type" value="Genomic_DNA"/>
</dbReference>
<dbReference type="Proteomes" id="UP001064048">
    <property type="component" value="Chromosome 21"/>
</dbReference>
<evidence type="ECO:0000313" key="1">
    <source>
        <dbReference type="EMBL" id="KAI8434300.1"/>
    </source>
</evidence>
<organism evidence="1 2">
    <name type="scientific">Choristoneura fumiferana</name>
    <name type="common">Spruce budworm moth</name>
    <name type="synonym">Archips fumiferana</name>
    <dbReference type="NCBI Taxonomy" id="7141"/>
    <lineage>
        <taxon>Eukaryota</taxon>
        <taxon>Metazoa</taxon>
        <taxon>Ecdysozoa</taxon>
        <taxon>Arthropoda</taxon>
        <taxon>Hexapoda</taxon>
        <taxon>Insecta</taxon>
        <taxon>Pterygota</taxon>
        <taxon>Neoptera</taxon>
        <taxon>Endopterygota</taxon>
        <taxon>Lepidoptera</taxon>
        <taxon>Glossata</taxon>
        <taxon>Ditrysia</taxon>
        <taxon>Tortricoidea</taxon>
        <taxon>Tortricidae</taxon>
        <taxon>Tortricinae</taxon>
        <taxon>Choristoneura</taxon>
    </lineage>
</organism>
<keyword evidence="2" id="KW-1185">Reference proteome</keyword>
<sequence length="312" mass="36678">MTSLPHKRMKYILLWNNHYLFLNEKNESIFPSLNCSVKSCFFTNDKKMLGDYTKFNAVVFSEKILKSKDRPKERKPSQLFVFTTQESSYNYAACELYNDNFFNWTFTYRLDSDILWNYFVVRDASGEIVAPSADVEWDESSRPLKPKLKSILHRKRKAAAWIVSNCFADSLRDDYLMVLQYHLSHFSLKIDVYGHCSKVDCTNNDCNDMLTQNYHFFMAFENSLSEDYVTEKVLHGYLNYAVPVVYGGANYTRFLPRGSYINAREMHPYNLAFAIYEATQKPSVFESYFEWTNLYTIHALGNTYHPLCELED</sequence>
<reference evidence="1 2" key="1">
    <citation type="journal article" date="2022" name="Genome Biol. Evol.">
        <title>The Spruce Budworm Genome: Reconstructing the Evolutionary History of Antifreeze Proteins.</title>
        <authorList>
            <person name="Beliveau C."/>
            <person name="Gagne P."/>
            <person name="Picq S."/>
            <person name="Vernygora O."/>
            <person name="Keeling C.I."/>
            <person name="Pinkney K."/>
            <person name="Doucet D."/>
            <person name="Wen F."/>
            <person name="Johnston J.S."/>
            <person name="Maaroufi H."/>
            <person name="Boyle B."/>
            <person name="Laroche J."/>
            <person name="Dewar K."/>
            <person name="Juretic N."/>
            <person name="Blackburn G."/>
            <person name="Nisole A."/>
            <person name="Brunet B."/>
            <person name="Brandao M."/>
            <person name="Lumley L."/>
            <person name="Duan J."/>
            <person name="Quan G."/>
            <person name="Lucarotti C.J."/>
            <person name="Roe A.D."/>
            <person name="Sperling F.A.H."/>
            <person name="Levesque R.C."/>
            <person name="Cusson M."/>
        </authorList>
    </citation>
    <scope>NUCLEOTIDE SEQUENCE [LARGE SCALE GENOMIC DNA]</scope>
    <source>
        <strain evidence="1">Glfc:IPQL:Cfum</strain>
    </source>
</reference>
<proteinExistence type="predicted"/>
<name>A0ACC0KDL2_CHOFU</name>
<protein>
    <submittedName>
        <fullName evidence="1">Uncharacterized protein</fullName>
    </submittedName>
</protein>
<accession>A0ACC0KDL2</accession>
<evidence type="ECO:0000313" key="2">
    <source>
        <dbReference type="Proteomes" id="UP001064048"/>
    </source>
</evidence>
<gene>
    <name evidence="1" type="ORF">MSG28_012383</name>
</gene>